<accession>A0A4D5RFS5</accession>
<proteinExistence type="predicted"/>
<dbReference type="OrthoDB" id="6493639at2759"/>
<keyword evidence="1" id="KW-0245">EGF-like domain</keyword>
<feature type="signal peptide" evidence="3">
    <location>
        <begin position="1"/>
        <end position="16"/>
    </location>
</feature>
<sequence length="610" mass="68492">MRSLCLFVWSAHFACCVIVTCSPQTGIMQARENQNHRFQGDDFKDICTEGSVGYKTCHEMGAFCSPIQAKKTFQCDCWREDLYYDANETMCKHWQSCEPNPCRYGKCTDQGGKKPRSCSCPRMKDLYENCQIKKKKQISCQEAQAIARIDQNGRVYCDCGPAKTYHNGKCEQTGCLNYSKTCQDLCNENILDKDDRCCEGWNASNCSRPPIASTFCPTGYVRLRGQCRDACTANVTSPICPEGCTPMTNDQMPFHCKCKSGFELAEDGLTCREKVVCNEEEKKKCHESEICTIIDTKAVCTCAEGLQRLNGVCTDKCTTKCDHKFAKCVIIDRYERCTCIYPLSKTSNGNQMCTLEFYSYILVFQTNDTEPYTSSFCDNKLPDITSALKVVFGRELLKVETVSCKNEFVLRLVFENKQHPAVLRRMSNCQYPQGDVCIFPPKLNVKAASLKAIEEENLCAGILQELFNVSDASSECTKEEDNYTIRCKEGFTAYGEVKSGRLTRWSCKAKDLLTSSSTESNAPETISPEAGSRETTTLNNPEDPCISIPCFNNGLCKKGPKNTYMCECKQGFSGERCERNAGKKLEAQVVAVITFLIGMQLSLRWMFGLA</sequence>
<evidence type="ECO:0000259" key="4">
    <source>
        <dbReference type="PROSITE" id="PS50026"/>
    </source>
</evidence>
<comment type="caution">
    <text evidence="1">Lacks conserved residue(s) required for the propagation of feature annotation.</text>
</comment>
<feature type="disulfide bond" evidence="1">
    <location>
        <begin position="568"/>
        <end position="577"/>
    </location>
</feature>
<dbReference type="Gene3D" id="2.10.25.10">
    <property type="entry name" value="Laminin"/>
    <property type="match status" value="2"/>
</dbReference>
<dbReference type="SUPFAM" id="SSF57196">
    <property type="entry name" value="EGF/Laminin"/>
    <property type="match status" value="1"/>
</dbReference>
<dbReference type="Pfam" id="PF00008">
    <property type="entry name" value="EGF"/>
    <property type="match status" value="1"/>
</dbReference>
<evidence type="ECO:0000256" key="2">
    <source>
        <dbReference type="SAM" id="MobiDB-lite"/>
    </source>
</evidence>
<keyword evidence="3" id="KW-0732">Signal</keyword>
<reference evidence="5" key="1">
    <citation type="submission" date="2019-04" db="EMBL/GenBank/DDBJ databases">
        <title>An insight into the mialome of Ixodes scapularis.</title>
        <authorList>
            <person name="Ribeiro J.M."/>
            <person name="Mather T.N."/>
            <person name="Karim S."/>
        </authorList>
    </citation>
    <scope>NUCLEOTIDE SEQUENCE</scope>
</reference>
<dbReference type="AlphaFoldDB" id="A0A4D5RFS5"/>
<dbReference type="SMART" id="SM00181">
    <property type="entry name" value="EGF"/>
    <property type="match status" value="4"/>
</dbReference>
<dbReference type="VEuPathDB" id="VectorBase:ISCP_035345"/>
<keyword evidence="1" id="KW-1015">Disulfide bond</keyword>
<feature type="domain" description="EGF-like" evidence="4">
    <location>
        <begin position="541"/>
        <end position="578"/>
    </location>
</feature>
<dbReference type="VEuPathDB" id="VectorBase:ISCI017960"/>
<feature type="chain" id="PRO_5020027503" evidence="3">
    <location>
        <begin position="17"/>
        <end position="610"/>
    </location>
</feature>
<dbReference type="EMBL" id="GHJT01002039">
    <property type="protein sequence ID" value="MOY36010.1"/>
    <property type="molecule type" value="Transcribed_RNA"/>
</dbReference>
<evidence type="ECO:0000313" key="5">
    <source>
        <dbReference type="EMBL" id="MOY36010.1"/>
    </source>
</evidence>
<name>A0A4D5RFS5_IXOSC</name>
<evidence type="ECO:0000256" key="1">
    <source>
        <dbReference type="PROSITE-ProRule" id="PRU00076"/>
    </source>
</evidence>
<dbReference type="PROSITE" id="PS01186">
    <property type="entry name" value="EGF_2"/>
    <property type="match status" value="1"/>
</dbReference>
<dbReference type="PROSITE" id="PS00022">
    <property type="entry name" value="EGF_1"/>
    <property type="match status" value="1"/>
</dbReference>
<evidence type="ECO:0000256" key="3">
    <source>
        <dbReference type="SAM" id="SignalP"/>
    </source>
</evidence>
<protein>
    <submittedName>
        <fullName evidence="5">Putative notch protein 3</fullName>
    </submittedName>
</protein>
<feature type="region of interest" description="Disordered" evidence="2">
    <location>
        <begin position="516"/>
        <end position="538"/>
    </location>
</feature>
<dbReference type="PROSITE" id="PS50026">
    <property type="entry name" value="EGF_3"/>
    <property type="match status" value="1"/>
</dbReference>
<dbReference type="InterPro" id="IPR000742">
    <property type="entry name" value="EGF"/>
</dbReference>
<dbReference type="VEuPathDB" id="VectorBase:ISCW017960"/>
<organism evidence="5">
    <name type="scientific">Ixodes scapularis</name>
    <name type="common">Black-legged tick</name>
    <name type="synonym">Deer tick</name>
    <dbReference type="NCBI Taxonomy" id="6945"/>
    <lineage>
        <taxon>Eukaryota</taxon>
        <taxon>Metazoa</taxon>
        <taxon>Ecdysozoa</taxon>
        <taxon>Arthropoda</taxon>
        <taxon>Chelicerata</taxon>
        <taxon>Arachnida</taxon>
        <taxon>Acari</taxon>
        <taxon>Parasitiformes</taxon>
        <taxon>Ixodida</taxon>
        <taxon>Ixodoidea</taxon>
        <taxon>Ixodidae</taxon>
        <taxon>Ixodinae</taxon>
        <taxon>Ixodes</taxon>
    </lineage>
</organism>
<dbReference type="FunFam" id="2.10.25.10:FF:000063">
    <property type="entry name" value="Slit guidance ligand 2"/>
    <property type="match status" value="1"/>
</dbReference>